<feature type="region of interest" description="Disordered" evidence="1">
    <location>
        <begin position="1"/>
        <end position="53"/>
    </location>
</feature>
<dbReference type="RefSeq" id="WP_360002194.1">
    <property type="nucleotide sequence ID" value="NZ_JBEZHZ010000005.1"/>
</dbReference>
<reference evidence="2 3" key="1">
    <citation type="submission" date="2024-10" db="EMBL/GenBank/DDBJ databases">
        <title>The Natural Products Discovery Center: Release of the First 8490 Sequenced Strains for Exploring Actinobacteria Biosynthetic Diversity.</title>
        <authorList>
            <person name="Kalkreuter E."/>
            <person name="Kautsar S.A."/>
            <person name="Yang D."/>
            <person name="Bader C.D."/>
            <person name="Teijaro C.N."/>
            <person name="Fluegel L."/>
            <person name="Davis C.M."/>
            <person name="Simpson J.R."/>
            <person name="Lauterbach L."/>
            <person name="Steele A.D."/>
            <person name="Gui C."/>
            <person name="Meng S."/>
            <person name="Li G."/>
            <person name="Viehrig K."/>
            <person name="Ye F."/>
            <person name="Su P."/>
            <person name="Kiefer A.F."/>
            <person name="Nichols A."/>
            <person name="Cepeda A.J."/>
            <person name="Yan W."/>
            <person name="Fan B."/>
            <person name="Jiang Y."/>
            <person name="Adhikari A."/>
            <person name="Zheng C.-J."/>
            <person name="Schuster L."/>
            <person name="Cowan T.M."/>
            <person name="Smanski M.J."/>
            <person name="Chevrette M.G."/>
            <person name="De Carvalho L.P.S."/>
            <person name="Shen B."/>
        </authorList>
    </citation>
    <scope>NUCLEOTIDE SEQUENCE [LARGE SCALE GENOMIC DNA]</scope>
    <source>
        <strain evidence="2 3">NPDC020327</strain>
    </source>
</reference>
<gene>
    <name evidence="2" type="ORF">ACH429_14505</name>
</gene>
<keyword evidence="3" id="KW-1185">Reference proteome</keyword>
<proteinExistence type="predicted"/>
<sequence length="53" mass="5619">MSETRTDSTQARPQGSSGQAAATGRGKHRGPAAAEDGQSQTQGRHRRPSSQER</sequence>
<accession>A0ABW7URQ4</accession>
<organism evidence="2 3">
    <name type="scientific">Streptomyces pathocidini</name>
    <dbReference type="NCBI Taxonomy" id="1650571"/>
    <lineage>
        <taxon>Bacteria</taxon>
        <taxon>Bacillati</taxon>
        <taxon>Actinomycetota</taxon>
        <taxon>Actinomycetes</taxon>
        <taxon>Kitasatosporales</taxon>
        <taxon>Streptomycetaceae</taxon>
        <taxon>Streptomyces</taxon>
    </lineage>
</organism>
<evidence type="ECO:0000313" key="3">
    <source>
        <dbReference type="Proteomes" id="UP001611548"/>
    </source>
</evidence>
<feature type="compositionally biased region" description="Polar residues" evidence="1">
    <location>
        <begin position="7"/>
        <end position="20"/>
    </location>
</feature>
<dbReference type="Proteomes" id="UP001611548">
    <property type="component" value="Unassembled WGS sequence"/>
</dbReference>
<protein>
    <submittedName>
        <fullName evidence="2">Uncharacterized protein</fullName>
    </submittedName>
</protein>
<dbReference type="EMBL" id="JBIRWE010000005">
    <property type="protein sequence ID" value="MFI1965300.1"/>
    <property type="molecule type" value="Genomic_DNA"/>
</dbReference>
<comment type="caution">
    <text evidence="2">The sequence shown here is derived from an EMBL/GenBank/DDBJ whole genome shotgun (WGS) entry which is preliminary data.</text>
</comment>
<name>A0ABW7URQ4_9ACTN</name>
<evidence type="ECO:0000313" key="2">
    <source>
        <dbReference type="EMBL" id="MFI1965300.1"/>
    </source>
</evidence>
<feature type="compositionally biased region" description="Basic residues" evidence="1">
    <location>
        <begin position="43"/>
        <end position="53"/>
    </location>
</feature>
<evidence type="ECO:0000256" key="1">
    <source>
        <dbReference type="SAM" id="MobiDB-lite"/>
    </source>
</evidence>